<name>A0A0A1TI90_9HYPO</name>
<dbReference type="Pfam" id="PF05686">
    <property type="entry name" value="Glyco_transf_90"/>
    <property type="match status" value="1"/>
</dbReference>
<organism evidence="4 5">
    <name type="scientific">[Torrubiella] hemipterigena</name>
    <dbReference type="NCBI Taxonomy" id="1531966"/>
    <lineage>
        <taxon>Eukaryota</taxon>
        <taxon>Fungi</taxon>
        <taxon>Dikarya</taxon>
        <taxon>Ascomycota</taxon>
        <taxon>Pezizomycotina</taxon>
        <taxon>Sordariomycetes</taxon>
        <taxon>Hypocreomycetidae</taxon>
        <taxon>Hypocreales</taxon>
        <taxon>Clavicipitaceae</taxon>
        <taxon>Clavicipitaceae incertae sedis</taxon>
        <taxon>'Torrubiella' clade</taxon>
    </lineage>
</organism>
<evidence type="ECO:0000313" key="4">
    <source>
        <dbReference type="EMBL" id="CEJ89417.1"/>
    </source>
</evidence>
<evidence type="ECO:0000256" key="1">
    <source>
        <dbReference type="SAM" id="MobiDB-lite"/>
    </source>
</evidence>
<feature type="transmembrane region" description="Helical" evidence="2">
    <location>
        <begin position="40"/>
        <end position="57"/>
    </location>
</feature>
<dbReference type="PANTHER" id="PTHR12203">
    <property type="entry name" value="KDEL LYS-ASP-GLU-LEU CONTAINING - RELATED"/>
    <property type="match status" value="1"/>
</dbReference>
<accession>A0A0A1TI90</accession>
<dbReference type="AlphaFoldDB" id="A0A0A1TI90"/>
<sequence length="652" mass="74779">MRRSSSSARHGILPAMGQPRQGAVPGFRPALASFRVRKRGVHMMLAIALILTLLFLFRRSSESPHLAPVRNDKPAHGIEDQLRDWDIKDRIGESSGPRKLSDTSNHPIDYLSTNAKNDFNNMLGRQSKTLDEAVKEYNRRYNLPPPPHFDKWFQFAKSHNVQLIDEFDTIFDLITPFWGLKPATIRSRAREALGFPNGLLGLGIRNHQVAFTQSVGGYEWQEEATIKMMAPFVKYLPDMDLAFNIHDESRIVIPYDDLTRLVQKARETNMPAANSNKQLANHFTPKIADVSSRLRFEDAKFTRFREAAHQPTWSTSRMSCAPDSPARALDDDDLGDKISEYSVTEGEFVYNASALMDICLSPSLSKSFGFFDRPNGYKVAHDLFPIFSQSKISSYSDIIYPSPWYWADRVVYNETRDLTWGKKHNALYWRGSTTGGFSRNGGWRRQHRQYLVQKLNDHKQVTVFTDTGDDAHPQWSATKAARGQYNNLVDVHFSHVGQCDPGDCEAQKQFFKVGEMVDMQDAWSYKHLLDMDGNAFSGRFYAFLQSRSQVFKQALFQEWHKEWLMPWIHFVPMSMRGEDWLELVRFFSNSEAKAENMAKASATWANKVLRKEDMEAWFFRLLLEYSRVIDDNRESIGYDPDAKSAASPVGGN</sequence>
<evidence type="ECO:0000313" key="5">
    <source>
        <dbReference type="Proteomes" id="UP000039046"/>
    </source>
</evidence>
<feature type="region of interest" description="Disordered" evidence="1">
    <location>
        <begin position="1"/>
        <end position="20"/>
    </location>
</feature>
<keyword evidence="2" id="KW-0812">Transmembrane</keyword>
<dbReference type="SMART" id="SM00672">
    <property type="entry name" value="CAP10"/>
    <property type="match status" value="1"/>
</dbReference>
<dbReference type="OrthoDB" id="541052at2759"/>
<dbReference type="PANTHER" id="PTHR12203:SF104">
    <property type="entry name" value="PROTEIN CAP1, PUTATIVE (AFU_ORTHOLOGUE AFUA_1G05595)-RELATED"/>
    <property type="match status" value="1"/>
</dbReference>
<proteinExistence type="predicted"/>
<dbReference type="HOGENOM" id="CLU_005027_4_1_1"/>
<feature type="domain" description="Glycosyl transferase CAP10" evidence="3">
    <location>
        <begin position="352"/>
        <end position="632"/>
    </location>
</feature>
<keyword evidence="5" id="KW-1185">Reference proteome</keyword>
<dbReference type="EMBL" id="CDHN01000002">
    <property type="protein sequence ID" value="CEJ89417.1"/>
    <property type="molecule type" value="Genomic_DNA"/>
</dbReference>
<protein>
    <recommendedName>
        <fullName evidence="3">Glycosyl transferase CAP10 domain-containing protein</fullName>
    </recommendedName>
</protein>
<gene>
    <name evidence="4" type="ORF">VHEMI05261</name>
</gene>
<dbReference type="Proteomes" id="UP000039046">
    <property type="component" value="Unassembled WGS sequence"/>
</dbReference>
<dbReference type="InterPro" id="IPR051091">
    <property type="entry name" value="O-Glucosyltr/Glycosyltrsf_90"/>
</dbReference>
<dbReference type="InterPro" id="IPR006598">
    <property type="entry name" value="CAP10"/>
</dbReference>
<evidence type="ECO:0000259" key="3">
    <source>
        <dbReference type="SMART" id="SM00672"/>
    </source>
</evidence>
<evidence type="ECO:0000256" key="2">
    <source>
        <dbReference type="SAM" id="Phobius"/>
    </source>
</evidence>
<keyword evidence="2" id="KW-0472">Membrane</keyword>
<keyword evidence="2" id="KW-1133">Transmembrane helix</keyword>
<reference evidence="4 5" key="1">
    <citation type="journal article" date="2015" name="Genome Announc.">
        <title>Draft Genome Sequence and Gene Annotation of the Entomopathogenic Fungus Verticillium hemipterigenum.</title>
        <authorList>
            <person name="Horn F."/>
            <person name="Habel A."/>
            <person name="Scharf D.H."/>
            <person name="Dworschak J."/>
            <person name="Brakhage A.A."/>
            <person name="Guthke R."/>
            <person name="Hertweck C."/>
            <person name="Linde J."/>
        </authorList>
    </citation>
    <scope>NUCLEOTIDE SEQUENCE [LARGE SCALE GENOMIC DNA]</scope>
</reference>